<dbReference type="Proteomes" id="UP000070544">
    <property type="component" value="Unassembled WGS sequence"/>
</dbReference>
<evidence type="ECO:0000256" key="2">
    <source>
        <dbReference type="ARBA" id="ARBA00022598"/>
    </source>
</evidence>
<dbReference type="SUPFAM" id="SSF50249">
    <property type="entry name" value="Nucleic acid-binding proteins"/>
    <property type="match status" value="1"/>
</dbReference>
<dbReference type="InterPro" id="IPR012310">
    <property type="entry name" value="DNA_ligase_ATP-dep_cent"/>
</dbReference>
<accession>A0A139AMI7</accession>
<dbReference type="GO" id="GO:0003910">
    <property type="term" value="F:DNA ligase (ATP) activity"/>
    <property type="evidence" value="ECO:0007669"/>
    <property type="project" value="InterPro"/>
</dbReference>
<keyword evidence="3" id="KW-0235">DNA replication</keyword>
<feature type="compositionally biased region" description="Acidic residues" evidence="7">
    <location>
        <begin position="166"/>
        <end position="175"/>
    </location>
</feature>
<evidence type="ECO:0000256" key="7">
    <source>
        <dbReference type="SAM" id="MobiDB-lite"/>
    </source>
</evidence>
<dbReference type="Pfam" id="PF01068">
    <property type="entry name" value="DNA_ligase_A_M"/>
    <property type="match status" value="1"/>
</dbReference>
<dbReference type="STRING" id="1344416.A0A139AMI7"/>
<dbReference type="PROSITE" id="PS50966">
    <property type="entry name" value="ZF_SWIM"/>
    <property type="match status" value="1"/>
</dbReference>
<evidence type="ECO:0000256" key="5">
    <source>
        <dbReference type="ARBA" id="ARBA00023204"/>
    </source>
</evidence>
<keyword evidence="6" id="KW-0863">Zinc-finger</keyword>
<dbReference type="InterPro" id="IPR050326">
    <property type="entry name" value="NAD_dep_DNA_ligaseB"/>
</dbReference>
<keyword evidence="6" id="KW-0479">Metal-binding</keyword>
<dbReference type="SUPFAM" id="SSF56091">
    <property type="entry name" value="DNA ligase/mRNA capping enzyme, catalytic domain"/>
    <property type="match status" value="1"/>
</dbReference>
<sequence length="464" mass="50898">MSSKPACMYGASCYRKNPAHLAEYSHPGPVAAAHPPPTRAATPPPTSAPAARPPSPSSDGEDDLTEIDGVKPLKVLKDGDVVTIASKSSSSTYDVKRTWDHYYCTCPAWRNQSRAPVNGRTCKHLRELLGDRYEDARIKRVMGDTSGSSGPSASSPAKKRKVATAVDDDDDDDDNGGQSSSPGAAAKKVKVEVLLAQSYEIDGNVDPTGWWISEKLDGVRAYWDPKRRQFYSRLGNPFTPPDWFTETLPGNMSLDGELFVGRGKFIETVSVVKTMNSKHWAKVTFQVFDAPSIGDEPFESRLKVIEDHFAKSPIDHVKVVKQTKCTGQAHVLQMLKDVEAKGGEGLMLRKPASRYERTRSNTLLKVKSFYDAEAIVEGHEPGKGKNSGVMGALKCAMASGKKFRVGTGFTDRERANPPKVDSIITYRFQELTKDGVPRFPSYVGIRIDMDMPKDAVIRTVNLDA</sequence>
<comment type="cofactor">
    <cofactor evidence="1">
        <name>a divalent metal cation</name>
        <dbReference type="ChEBI" id="CHEBI:60240"/>
    </cofactor>
</comment>
<dbReference type="InterPro" id="IPR016059">
    <property type="entry name" value="DNA_ligase_ATP-dep_CS"/>
</dbReference>
<dbReference type="OrthoDB" id="411785at2759"/>
<dbReference type="InterPro" id="IPR029319">
    <property type="entry name" value="DNA_ligase_OB"/>
</dbReference>
<evidence type="ECO:0000256" key="6">
    <source>
        <dbReference type="PROSITE-ProRule" id="PRU00325"/>
    </source>
</evidence>
<organism evidence="10 11">
    <name type="scientific">Gonapodya prolifera (strain JEL478)</name>
    <name type="common">Monoblepharis prolifera</name>
    <dbReference type="NCBI Taxonomy" id="1344416"/>
    <lineage>
        <taxon>Eukaryota</taxon>
        <taxon>Fungi</taxon>
        <taxon>Fungi incertae sedis</taxon>
        <taxon>Chytridiomycota</taxon>
        <taxon>Chytridiomycota incertae sedis</taxon>
        <taxon>Monoblepharidomycetes</taxon>
        <taxon>Monoblepharidales</taxon>
        <taxon>Gonapodyaceae</taxon>
        <taxon>Gonapodya</taxon>
    </lineage>
</organism>
<dbReference type="GO" id="GO:0005524">
    <property type="term" value="F:ATP binding"/>
    <property type="evidence" value="ECO:0007669"/>
    <property type="project" value="InterPro"/>
</dbReference>
<dbReference type="Pfam" id="PF14743">
    <property type="entry name" value="DNA_ligase_OB_2"/>
    <property type="match status" value="1"/>
</dbReference>
<dbReference type="CDD" id="cd08041">
    <property type="entry name" value="OBF_kDNA_ligase_like"/>
    <property type="match status" value="1"/>
</dbReference>
<keyword evidence="4" id="KW-0227">DNA damage</keyword>
<evidence type="ECO:0000259" key="9">
    <source>
        <dbReference type="PROSITE" id="PS50966"/>
    </source>
</evidence>
<dbReference type="CDD" id="cd07896">
    <property type="entry name" value="Adenylation_kDNA_ligase_like"/>
    <property type="match status" value="1"/>
</dbReference>
<dbReference type="Gene3D" id="3.30.470.30">
    <property type="entry name" value="DNA ligase/mRNA capping enzyme"/>
    <property type="match status" value="1"/>
</dbReference>
<evidence type="ECO:0000313" key="10">
    <source>
        <dbReference type="EMBL" id="KXS17784.1"/>
    </source>
</evidence>
<feature type="compositionally biased region" description="Pro residues" evidence="7">
    <location>
        <begin position="34"/>
        <end position="56"/>
    </location>
</feature>
<dbReference type="GO" id="GO:0006310">
    <property type="term" value="P:DNA recombination"/>
    <property type="evidence" value="ECO:0007669"/>
    <property type="project" value="InterPro"/>
</dbReference>
<feature type="domain" description="ATP-dependent DNA ligase family profile" evidence="8">
    <location>
        <begin position="288"/>
        <end position="399"/>
    </location>
</feature>
<dbReference type="InterPro" id="IPR019406">
    <property type="entry name" value="APLF_PBZ"/>
</dbReference>
<feature type="compositionally biased region" description="Low complexity" evidence="7">
    <location>
        <begin position="146"/>
        <end position="156"/>
    </location>
</feature>
<gene>
    <name evidence="10" type="ORF">M427DRAFT_30244</name>
</gene>
<protein>
    <submittedName>
        <fullName evidence="10">DNA ligase/mRNA capping enzyme</fullName>
    </submittedName>
</protein>
<name>A0A139AMI7_GONPJ</name>
<proteinExistence type="predicted"/>
<keyword evidence="2 10" id="KW-0436">Ligase</keyword>
<dbReference type="GO" id="GO:0006281">
    <property type="term" value="P:DNA repair"/>
    <property type="evidence" value="ECO:0007669"/>
    <property type="project" value="UniProtKB-KW"/>
</dbReference>
<feature type="region of interest" description="Disordered" evidence="7">
    <location>
        <begin position="141"/>
        <end position="185"/>
    </location>
</feature>
<dbReference type="PROSITE" id="PS50160">
    <property type="entry name" value="DNA_LIGASE_A3"/>
    <property type="match status" value="1"/>
</dbReference>
<keyword evidence="5" id="KW-0234">DNA repair</keyword>
<evidence type="ECO:0000256" key="3">
    <source>
        <dbReference type="ARBA" id="ARBA00022705"/>
    </source>
</evidence>
<keyword evidence="11" id="KW-1185">Reference proteome</keyword>
<dbReference type="GO" id="GO:0008270">
    <property type="term" value="F:zinc ion binding"/>
    <property type="evidence" value="ECO:0007669"/>
    <property type="project" value="UniProtKB-KW"/>
</dbReference>
<evidence type="ECO:0000256" key="4">
    <source>
        <dbReference type="ARBA" id="ARBA00022763"/>
    </source>
</evidence>
<feature type="domain" description="SWIM-type" evidence="9">
    <location>
        <begin position="93"/>
        <end position="133"/>
    </location>
</feature>
<dbReference type="EMBL" id="KQ965745">
    <property type="protein sequence ID" value="KXS17784.1"/>
    <property type="molecule type" value="Genomic_DNA"/>
</dbReference>
<dbReference type="GO" id="GO:0006260">
    <property type="term" value="P:DNA replication"/>
    <property type="evidence" value="ECO:0007669"/>
    <property type="project" value="UniProtKB-KW"/>
</dbReference>
<evidence type="ECO:0000256" key="1">
    <source>
        <dbReference type="ARBA" id="ARBA00001968"/>
    </source>
</evidence>
<dbReference type="InterPro" id="IPR007527">
    <property type="entry name" value="Znf_SWIM"/>
</dbReference>
<dbReference type="OMA" id="AFWNGKC"/>
<reference evidence="10 11" key="1">
    <citation type="journal article" date="2015" name="Genome Biol. Evol.">
        <title>Phylogenomic analyses indicate that early fungi evolved digesting cell walls of algal ancestors of land plants.</title>
        <authorList>
            <person name="Chang Y."/>
            <person name="Wang S."/>
            <person name="Sekimoto S."/>
            <person name="Aerts A.L."/>
            <person name="Choi C."/>
            <person name="Clum A."/>
            <person name="LaButti K.M."/>
            <person name="Lindquist E.A."/>
            <person name="Yee Ngan C."/>
            <person name="Ohm R.A."/>
            <person name="Salamov A.A."/>
            <person name="Grigoriev I.V."/>
            <person name="Spatafora J.W."/>
            <person name="Berbee M.L."/>
        </authorList>
    </citation>
    <scope>NUCLEOTIDE SEQUENCE [LARGE SCALE GENOMIC DNA]</scope>
    <source>
        <strain evidence="10 11">JEL478</strain>
    </source>
</reference>
<dbReference type="InterPro" id="IPR012340">
    <property type="entry name" value="NA-bd_OB-fold"/>
</dbReference>
<dbReference type="NCBIfam" id="NF006592">
    <property type="entry name" value="PRK09125.1"/>
    <property type="match status" value="1"/>
</dbReference>
<dbReference type="AlphaFoldDB" id="A0A139AMI7"/>
<evidence type="ECO:0000313" key="11">
    <source>
        <dbReference type="Proteomes" id="UP000070544"/>
    </source>
</evidence>
<evidence type="ECO:0000259" key="8">
    <source>
        <dbReference type="PROSITE" id="PS50160"/>
    </source>
</evidence>
<keyword evidence="6" id="KW-0862">Zinc</keyword>
<dbReference type="PROSITE" id="PS00333">
    <property type="entry name" value="DNA_LIGASE_A2"/>
    <property type="match status" value="1"/>
</dbReference>
<dbReference type="PANTHER" id="PTHR47810:SF1">
    <property type="entry name" value="DNA LIGASE B"/>
    <property type="match status" value="1"/>
</dbReference>
<dbReference type="Gene3D" id="3.30.1490.70">
    <property type="match status" value="1"/>
</dbReference>
<dbReference type="PANTHER" id="PTHR47810">
    <property type="entry name" value="DNA LIGASE"/>
    <property type="match status" value="1"/>
</dbReference>
<dbReference type="Gene3D" id="2.40.50.140">
    <property type="entry name" value="Nucleic acid-binding proteins"/>
    <property type="match status" value="1"/>
</dbReference>
<feature type="region of interest" description="Disordered" evidence="7">
    <location>
        <begin position="24"/>
        <end position="71"/>
    </location>
</feature>
<dbReference type="Pfam" id="PF10283">
    <property type="entry name" value="zf-CCHH"/>
    <property type="match status" value="1"/>
</dbReference>